<feature type="domain" description="Endonuclease/exonuclease/phosphatase" evidence="3">
    <location>
        <begin position="10"/>
        <end position="160"/>
    </location>
</feature>
<keyword evidence="5" id="KW-1185">Reference proteome</keyword>
<dbReference type="GO" id="GO:0005737">
    <property type="term" value="C:cytoplasm"/>
    <property type="evidence" value="ECO:0007669"/>
    <property type="project" value="TreeGrafter"/>
</dbReference>
<evidence type="ECO:0000313" key="5">
    <source>
        <dbReference type="Proteomes" id="UP000095767"/>
    </source>
</evidence>
<dbReference type="InterPro" id="IPR036691">
    <property type="entry name" value="Endo/exonu/phosph_ase_sf"/>
</dbReference>
<reference evidence="4 5" key="1">
    <citation type="submission" date="2016-09" db="EMBL/GenBank/DDBJ databases">
        <title>The draft genome of Dichanthelium oligosanthes: A C3 panicoid grass species.</title>
        <authorList>
            <person name="Studer A.J."/>
            <person name="Schnable J.C."/>
            <person name="Brutnell T.P."/>
        </authorList>
    </citation>
    <scope>NUCLEOTIDE SEQUENCE [LARGE SCALE GENOMIC DNA]</scope>
    <source>
        <strain evidence="5">cv. Kellogg 1175</strain>
        <tissue evidence="4">Leaf</tissue>
    </source>
</reference>
<keyword evidence="1" id="KW-0378">Hydrolase</keyword>
<dbReference type="InterPro" id="IPR005135">
    <property type="entry name" value="Endo/exonuclease/phosphatase"/>
</dbReference>
<accession>A0A1E5VX61</accession>
<comment type="caution">
    <text evidence="4">The sequence shown here is derived from an EMBL/GenBank/DDBJ whole genome shotgun (WGS) entry which is preliminary data.</text>
</comment>
<dbReference type="Gene3D" id="3.60.10.10">
    <property type="entry name" value="Endonuclease/exonuclease/phosphatase"/>
    <property type="match status" value="1"/>
</dbReference>
<dbReference type="SUPFAM" id="SSF56219">
    <property type="entry name" value="DNase I-like"/>
    <property type="match status" value="1"/>
</dbReference>
<dbReference type="PANTHER" id="PTHR15822:SF24">
    <property type="entry name" value="ENDONUCLEASE_EXONUCLEASE_PHOSPHATASE DOMAIN-CONTAINING PROTEIN"/>
    <property type="match status" value="1"/>
</dbReference>
<evidence type="ECO:0000259" key="3">
    <source>
        <dbReference type="Pfam" id="PF03372"/>
    </source>
</evidence>
<proteinExistence type="predicted"/>
<sequence length="203" mass="23156">MVSSREIKFMTYNVWAREDAAVYRRMKAIGDLVRKHKPDVIFFQEVTSHIYRIFASFDWWKEPYHDMRSCNCLLTAMEVPRCGTKGGALLHEGPGLPRERHGADPPRHRAARGPRPAGGALHRRSSQAYQVVEALGGRDNAVMGWDDDVDRPFPLMRGWLDAWKAARADADRESSWTYDAVWNAENVGVCNGYAPPRSSLKRR</sequence>
<organism evidence="4 5">
    <name type="scientific">Dichanthelium oligosanthes</name>
    <dbReference type="NCBI Taxonomy" id="888268"/>
    <lineage>
        <taxon>Eukaryota</taxon>
        <taxon>Viridiplantae</taxon>
        <taxon>Streptophyta</taxon>
        <taxon>Embryophyta</taxon>
        <taxon>Tracheophyta</taxon>
        <taxon>Spermatophyta</taxon>
        <taxon>Magnoliopsida</taxon>
        <taxon>Liliopsida</taxon>
        <taxon>Poales</taxon>
        <taxon>Poaceae</taxon>
        <taxon>PACMAD clade</taxon>
        <taxon>Panicoideae</taxon>
        <taxon>Panicodae</taxon>
        <taxon>Paniceae</taxon>
        <taxon>Dichantheliinae</taxon>
        <taxon>Dichanthelium</taxon>
    </lineage>
</organism>
<evidence type="ECO:0000313" key="4">
    <source>
        <dbReference type="EMBL" id="OEL29683.1"/>
    </source>
</evidence>
<dbReference type="AlphaFoldDB" id="A0A1E5VX61"/>
<dbReference type="Proteomes" id="UP000095767">
    <property type="component" value="Unassembled WGS sequence"/>
</dbReference>
<name>A0A1E5VX61_9POAL</name>
<dbReference type="GO" id="GO:0006302">
    <property type="term" value="P:double-strand break repair"/>
    <property type="evidence" value="ECO:0007669"/>
    <property type="project" value="TreeGrafter"/>
</dbReference>
<gene>
    <name evidence="4" type="ORF">BAE44_0009299</name>
</gene>
<dbReference type="InterPro" id="IPR051547">
    <property type="entry name" value="TDP2-like"/>
</dbReference>
<dbReference type="EMBL" id="LWDX02027060">
    <property type="protein sequence ID" value="OEL29683.1"/>
    <property type="molecule type" value="Genomic_DNA"/>
</dbReference>
<evidence type="ECO:0000256" key="2">
    <source>
        <dbReference type="SAM" id="MobiDB-lite"/>
    </source>
</evidence>
<dbReference type="OrthoDB" id="686169at2759"/>
<feature type="region of interest" description="Disordered" evidence="2">
    <location>
        <begin position="91"/>
        <end position="123"/>
    </location>
</feature>
<dbReference type="GO" id="GO:0003697">
    <property type="term" value="F:single-stranded DNA binding"/>
    <property type="evidence" value="ECO:0007669"/>
    <property type="project" value="TreeGrafter"/>
</dbReference>
<dbReference type="Pfam" id="PF03372">
    <property type="entry name" value="Exo_endo_phos"/>
    <property type="match status" value="1"/>
</dbReference>
<evidence type="ECO:0000256" key="1">
    <source>
        <dbReference type="ARBA" id="ARBA00022801"/>
    </source>
</evidence>
<dbReference type="GO" id="GO:0070260">
    <property type="term" value="F:5'-tyrosyl-DNA phosphodiesterase activity"/>
    <property type="evidence" value="ECO:0007669"/>
    <property type="project" value="TreeGrafter"/>
</dbReference>
<dbReference type="STRING" id="888268.A0A1E5VX61"/>
<protein>
    <recommendedName>
        <fullName evidence="3">Endonuclease/exonuclease/phosphatase domain-containing protein</fullName>
    </recommendedName>
</protein>
<feature type="compositionally biased region" description="Basic and acidic residues" evidence="2">
    <location>
        <begin position="97"/>
        <end position="107"/>
    </location>
</feature>
<dbReference type="PANTHER" id="PTHR15822">
    <property type="entry name" value="TRAF AND TNF RECEPTOR-ASSOCIATED PROTEIN"/>
    <property type="match status" value="1"/>
</dbReference>